<dbReference type="EMBL" id="JABFAE010000011">
    <property type="protein sequence ID" value="MBA0840355.1"/>
    <property type="molecule type" value="Genomic_DNA"/>
</dbReference>
<dbReference type="Proteomes" id="UP000593575">
    <property type="component" value="Unassembled WGS sequence"/>
</dbReference>
<comment type="caution">
    <text evidence="1">The sequence shown here is derived from an EMBL/GenBank/DDBJ whole genome shotgun (WGS) entry which is preliminary data.</text>
</comment>
<evidence type="ECO:0000313" key="2">
    <source>
        <dbReference type="Proteomes" id="UP000593575"/>
    </source>
</evidence>
<dbReference type="AlphaFoldDB" id="A0A7J9K1Q0"/>
<sequence>MLIDQQDELRRRVLGMLWGIWNPIIGMLKCNVDGAIFVDSGRVGWAAVVRNDAGGFVMCISGFMKILVVRESLFWLRSLCTWVVFVETNSQRL</sequence>
<accession>A0A7J9K1Q0</accession>
<organism evidence="1 2">
    <name type="scientific">Gossypium armourianum</name>
    <dbReference type="NCBI Taxonomy" id="34283"/>
    <lineage>
        <taxon>Eukaryota</taxon>
        <taxon>Viridiplantae</taxon>
        <taxon>Streptophyta</taxon>
        <taxon>Embryophyta</taxon>
        <taxon>Tracheophyta</taxon>
        <taxon>Spermatophyta</taxon>
        <taxon>Magnoliopsida</taxon>
        <taxon>eudicotyledons</taxon>
        <taxon>Gunneridae</taxon>
        <taxon>Pentapetalae</taxon>
        <taxon>rosids</taxon>
        <taxon>malvids</taxon>
        <taxon>Malvales</taxon>
        <taxon>Malvaceae</taxon>
        <taxon>Malvoideae</taxon>
        <taxon>Gossypium</taxon>
    </lineage>
</organism>
<proteinExistence type="predicted"/>
<name>A0A7J9K1Q0_9ROSI</name>
<evidence type="ECO:0000313" key="1">
    <source>
        <dbReference type="EMBL" id="MBA0840355.1"/>
    </source>
</evidence>
<protein>
    <recommendedName>
        <fullName evidence="3">RNase H type-1 domain-containing protein</fullName>
    </recommendedName>
</protein>
<evidence type="ECO:0008006" key="3">
    <source>
        <dbReference type="Google" id="ProtNLM"/>
    </source>
</evidence>
<keyword evidence="2" id="KW-1185">Reference proteome</keyword>
<reference evidence="1 2" key="1">
    <citation type="journal article" date="2019" name="Genome Biol. Evol.">
        <title>Insights into the evolution of the New World diploid cottons (Gossypium, subgenus Houzingenia) based on genome sequencing.</title>
        <authorList>
            <person name="Grover C.E."/>
            <person name="Arick M.A. 2nd"/>
            <person name="Thrash A."/>
            <person name="Conover J.L."/>
            <person name="Sanders W.S."/>
            <person name="Peterson D.G."/>
            <person name="Frelichowski J.E."/>
            <person name="Scheffler J.A."/>
            <person name="Scheffler B.E."/>
            <person name="Wendel J.F."/>
        </authorList>
    </citation>
    <scope>NUCLEOTIDE SEQUENCE [LARGE SCALE GENOMIC DNA]</scope>
    <source>
        <strain evidence="1">6</strain>
        <tissue evidence="1">Leaf</tissue>
    </source>
</reference>
<gene>
    <name evidence="1" type="ORF">Goarm_002942</name>
</gene>